<comment type="caution">
    <text evidence="1">The sequence shown here is derived from an EMBL/GenBank/DDBJ whole genome shotgun (WGS) entry which is preliminary data.</text>
</comment>
<evidence type="ECO:0000313" key="2">
    <source>
        <dbReference type="Proteomes" id="UP000707352"/>
    </source>
</evidence>
<dbReference type="RefSeq" id="WP_167672898.1">
    <property type="nucleotide sequence ID" value="NZ_JAATJS010000003.1"/>
</dbReference>
<evidence type="ECO:0000313" key="1">
    <source>
        <dbReference type="EMBL" id="NIX77002.1"/>
    </source>
</evidence>
<reference evidence="1 2" key="1">
    <citation type="submission" date="2020-03" db="EMBL/GenBank/DDBJ databases">
        <title>The genome sequence of Microvirga sp. c23x22.</title>
        <authorList>
            <person name="Zhang X."/>
        </authorList>
    </citation>
    <scope>NUCLEOTIDE SEQUENCE [LARGE SCALE GENOMIC DNA]</scope>
    <source>
        <strain evidence="2">c23x22</strain>
    </source>
</reference>
<accession>A0ABX0VBF4</accession>
<keyword evidence="2" id="KW-1185">Reference proteome</keyword>
<dbReference type="EMBL" id="JAATJS010000003">
    <property type="protein sequence ID" value="NIX77002.1"/>
    <property type="molecule type" value="Genomic_DNA"/>
</dbReference>
<organism evidence="1 2">
    <name type="scientific">Microvirga terricola</name>
    <dbReference type="NCBI Taxonomy" id="2719797"/>
    <lineage>
        <taxon>Bacteria</taxon>
        <taxon>Pseudomonadati</taxon>
        <taxon>Pseudomonadota</taxon>
        <taxon>Alphaproteobacteria</taxon>
        <taxon>Hyphomicrobiales</taxon>
        <taxon>Methylobacteriaceae</taxon>
        <taxon>Microvirga</taxon>
    </lineage>
</organism>
<protein>
    <submittedName>
        <fullName evidence="1">Uncharacterized protein</fullName>
    </submittedName>
</protein>
<gene>
    <name evidence="1" type="ORF">HB375_10305</name>
</gene>
<proteinExistence type="predicted"/>
<sequence>MTPLPVIEFHQQDWIPGFAAFLPGATTPAPQARAFCVLNLGSILATVATGDIPASEVPYFIPESMMHEIMHAFEQWAGTEFSEERVEALLAKYRAALSKEQGE</sequence>
<name>A0ABX0VBF4_9HYPH</name>
<dbReference type="Proteomes" id="UP000707352">
    <property type="component" value="Unassembled WGS sequence"/>
</dbReference>